<keyword evidence="3" id="KW-0804">Transcription</keyword>
<feature type="domain" description="Zn(2)-C6 fungal-type" evidence="6">
    <location>
        <begin position="13"/>
        <end position="42"/>
    </location>
</feature>
<name>A0A9W9F0H3_9EURO</name>
<dbReference type="Proteomes" id="UP001141434">
    <property type="component" value="Unassembled WGS sequence"/>
</dbReference>
<evidence type="ECO:0000256" key="2">
    <source>
        <dbReference type="ARBA" id="ARBA00023125"/>
    </source>
</evidence>
<protein>
    <recommendedName>
        <fullName evidence="6">Zn(2)-C6 fungal-type domain-containing protein</fullName>
    </recommendedName>
</protein>
<evidence type="ECO:0000313" key="7">
    <source>
        <dbReference type="EMBL" id="KAJ5091388.1"/>
    </source>
</evidence>
<reference evidence="7" key="2">
    <citation type="journal article" date="2023" name="IMA Fungus">
        <title>Comparative genomic study of the Penicillium genus elucidates a diverse pangenome and 15 lateral gene transfer events.</title>
        <authorList>
            <person name="Petersen C."/>
            <person name="Sorensen T."/>
            <person name="Nielsen M.R."/>
            <person name="Sondergaard T.E."/>
            <person name="Sorensen J.L."/>
            <person name="Fitzpatrick D.A."/>
            <person name="Frisvad J.C."/>
            <person name="Nielsen K.L."/>
        </authorList>
    </citation>
    <scope>NUCLEOTIDE SEQUENCE</scope>
    <source>
        <strain evidence="7">IBT 34128</strain>
    </source>
</reference>
<dbReference type="InterPro" id="IPR053157">
    <property type="entry name" value="Sterol_Uptake_Regulator"/>
</dbReference>
<evidence type="ECO:0000256" key="5">
    <source>
        <dbReference type="SAM" id="MobiDB-lite"/>
    </source>
</evidence>
<evidence type="ECO:0000313" key="8">
    <source>
        <dbReference type="Proteomes" id="UP001141434"/>
    </source>
</evidence>
<dbReference type="GeneID" id="81395955"/>
<feature type="region of interest" description="Disordered" evidence="5">
    <location>
        <begin position="47"/>
        <end position="93"/>
    </location>
</feature>
<dbReference type="Gene3D" id="4.10.240.10">
    <property type="entry name" value="Zn(2)-C6 fungal-type DNA-binding domain"/>
    <property type="match status" value="1"/>
</dbReference>
<sequence>MAPRRSHRKSRNGCPECKGRRLKCDERYPCTNCVKHAIHCSYVAPNEQQGPSNARSTSSHSPASRTLSRAPSQIRPQPQPPQPESYATTPAGNYPWTFVNSDFRPENRLDLLDILAGSPQDAPVLNQEDWVRDLELLHHYCTVTCNSLTLREDSRHVWRVVTPIEGYSNKYVMHGVLAIAALHRAYLYPTQKEKYIKASAYHQAMGLKEFRELISLPIDPSNWQPVFCFASMITLHVFALPIRLGVARWPAPIANMVEVFSVVRGFQIVMKPFLPSLSKSQLAPLANCIWLESEMLIPSPSALEQSLLPSDIWTQIAQLHQFIDDFPFPALHPPSQPQTPNDSDPSQHTPDYRRDYKTALKFFEHSTRQLELAGPHVETGMVLLWAYSLSKQFHEDLIAHRPAALILLAHFCVLLHVIDHCWFINGAGRQLLEDIERHIHPGFREWLVWPKRWVFER</sequence>
<dbReference type="Pfam" id="PF00172">
    <property type="entry name" value="Zn_clus"/>
    <property type="match status" value="1"/>
</dbReference>
<keyword evidence="2" id="KW-0238">DNA-binding</keyword>
<dbReference type="AlphaFoldDB" id="A0A9W9F0H3"/>
<accession>A0A9W9F0H3</accession>
<proteinExistence type="predicted"/>
<dbReference type="OrthoDB" id="5350673at2759"/>
<dbReference type="PROSITE" id="PS00463">
    <property type="entry name" value="ZN2_CY6_FUNGAL_1"/>
    <property type="match status" value="1"/>
</dbReference>
<reference evidence="7" key="1">
    <citation type="submission" date="2022-11" db="EMBL/GenBank/DDBJ databases">
        <authorList>
            <person name="Petersen C."/>
        </authorList>
    </citation>
    <scope>NUCLEOTIDE SEQUENCE</scope>
    <source>
        <strain evidence="7">IBT 34128</strain>
    </source>
</reference>
<evidence type="ECO:0000256" key="4">
    <source>
        <dbReference type="ARBA" id="ARBA00023242"/>
    </source>
</evidence>
<keyword evidence="4" id="KW-0539">Nucleus</keyword>
<keyword evidence="1" id="KW-0805">Transcription regulation</keyword>
<dbReference type="InterPro" id="IPR036864">
    <property type="entry name" value="Zn2-C6_fun-type_DNA-bd_sf"/>
</dbReference>
<evidence type="ECO:0000256" key="1">
    <source>
        <dbReference type="ARBA" id="ARBA00023015"/>
    </source>
</evidence>
<dbReference type="PANTHER" id="PTHR47784:SF5">
    <property type="entry name" value="STEROL UPTAKE CONTROL PROTEIN 2"/>
    <property type="match status" value="1"/>
</dbReference>
<keyword evidence="8" id="KW-1185">Reference proteome</keyword>
<evidence type="ECO:0000259" key="6">
    <source>
        <dbReference type="PROSITE" id="PS50048"/>
    </source>
</evidence>
<dbReference type="InterPro" id="IPR021858">
    <property type="entry name" value="Fun_TF"/>
</dbReference>
<dbReference type="SUPFAM" id="SSF57701">
    <property type="entry name" value="Zn2/Cys6 DNA-binding domain"/>
    <property type="match status" value="1"/>
</dbReference>
<feature type="compositionally biased region" description="Polar residues" evidence="5">
    <location>
        <begin position="47"/>
        <end position="75"/>
    </location>
</feature>
<gene>
    <name evidence="7" type="ORF">NUU61_006258</name>
</gene>
<comment type="caution">
    <text evidence="7">The sequence shown here is derived from an EMBL/GenBank/DDBJ whole genome shotgun (WGS) entry which is preliminary data.</text>
</comment>
<dbReference type="Pfam" id="PF11951">
    <property type="entry name" value="Fungal_trans_2"/>
    <property type="match status" value="1"/>
</dbReference>
<dbReference type="GO" id="GO:0003677">
    <property type="term" value="F:DNA binding"/>
    <property type="evidence" value="ECO:0007669"/>
    <property type="project" value="UniProtKB-KW"/>
</dbReference>
<dbReference type="InterPro" id="IPR001138">
    <property type="entry name" value="Zn2Cys6_DnaBD"/>
</dbReference>
<organism evidence="7 8">
    <name type="scientific">Penicillium alfredii</name>
    <dbReference type="NCBI Taxonomy" id="1506179"/>
    <lineage>
        <taxon>Eukaryota</taxon>
        <taxon>Fungi</taxon>
        <taxon>Dikarya</taxon>
        <taxon>Ascomycota</taxon>
        <taxon>Pezizomycotina</taxon>
        <taxon>Eurotiomycetes</taxon>
        <taxon>Eurotiomycetidae</taxon>
        <taxon>Eurotiales</taxon>
        <taxon>Aspergillaceae</taxon>
        <taxon>Penicillium</taxon>
    </lineage>
</organism>
<dbReference type="CDD" id="cd00067">
    <property type="entry name" value="GAL4"/>
    <property type="match status" value="1"/>
</dbReference>
<dbReference type="GO" id="GO:0001228">
    <property type="term" value="F:DNA-binding transcription activator activity, RNA polymerase II-specific"/>
    <property type="evidence" value="ECO:0007669"/>
    <property type="project" value="TreeGrafter"/>
</dbReference>
<dbReference type="SMART" id="SM00066">
    <property type="entry name" value="GAL4"/>
    <property type="match status" value="1"/>
</dbReference>
<dbReference type="EMBL" id="JAPMSZ010000009">
    <property type="protein sequence ID" value="KAJ5091388.1"/>
    <property type="molecule type" value="Genomic_DNA"/>
</dbReference>
<dbReference type="RefSeq" id="XP_056509586.1">
    <property type="nucleotide sequence ID" value="XM_056656786.1"/>
</dbReference>
<dbReference type="GO" id="GO:0008270">
    <property type="term" value="F:zinc ion binding"/>
    <property type="evidence" value="ECO:0007669"/>
    <property type="project" value="InterPro"/>
</dbReference>
<dbReference type="PANTHER" id="PTHR47784">
    <property type="entry name" value="STEROL UPTAKE CONTROL PROTEIN 2"/>
    <property type="match status" value="1"/>
</dbReference>
<dbReference type="PROSITE" id="PS50048">
    <property type="entry name" value="ZN2_CY6_FUNGAL_2"/>
    <property type="match status" value="1"/>
</dbReference>
<evidence type="ECO:0000256" key="3">
    <source>
        <dbReference type="ARBA" id="ARBA00023163"/>
    </source>
</evidence>